<evidence type="ECO:0000256" key="1">
    <source>
        <dbReference type="SAM" id="MobiDB-lite"/>
    </source>
</evidence>
<dbReference type="Proteomes" id="UP000092600">
    <property type="component" value="Unassembled WGS sequence"/>
</dbReference>
<protein>
    <submittedName>
        <fullName evidence="2">Uncharacterized protein</fullName>
    </submittedName>
</protein>
<accession>A0A199W855</accession>
<dbReference type="EMBL" id="LSRQ01000088">
    <property type="protein sequence ID" value="OAY85504.1"/>
    <property type="molecule type" value="Genomic_DNA"/>
</dbReference>
<organism evidence="2 3">
    <name type="scientific">Ananas comosus</name>
    <name type="common">Pineapple</name>
    <name type="synonym">Ananas ananas</name>
    <dbReference type="NCBI Taxonomy" id="4615"/>
    <lineage>
        <taxon>Eukaryota</taxon>
        <taxon>Viridiplantae</taxon>
        <taxon>Streptophyta</taxon>
        <taxon>Embryophyta</taxon>
        <taxon>Tracheophyta</taxon>
        <taxon>Spermatophyta</taxon>
        <taxon>Magnoliopsida</taxon>
        <taxon>Liliopsida</taxon>
        <taxon>Poales</taxon>
        <taxon>Bromeliaceae</taxon>
        <taxon>Bromelioideae</taxon>
        <taxon>Ananas</taxon>
    </lineage>
</organism>
<feature type="non-terminal residue" evidence="2">
    <location>
        <position position="1"/>
    </location>
</feature>
<proteinExistence type="predicted"/>
<sequence>GRSTNDVVQQVRRIISPVASSDDSPSNGVGSPRDFSAAGKALPAFSMVVDRRFPAFRDPRRGCGEGEVLPFPSLIRANSKVPGYWEILLYLSTPPNYPDAAVMLRF</sequence>
<reference evidence="2 3" key="1">
    <citation type="journal article" date="2016" name="DNA Res.">
        <title>The draft genome of MD-2 pineapple using hybrid error correction of long reads.</title>
        <authorList>
            <person name="Redwan R.M."/>
            <person name="Saidin A."/>
            <person name="Kumar S.V."/>
        </authorList>
    </citation>
    <scope>NUCLEOTIDE SEQUENCE [LARGE SCALE GENOMIC DNA]</scope>
    <source>
        <strain evidence="3">cv. MD2</strain>
        <tissue evidence="2">Leaf</tissue>
    </source>
</reference>
<feature type="region of interest" description="Disordered" evidence="1">
    <location>
        <begin position="14"/>
        <end position="35"/>
    </location>
</feature>
<dbReference type="AlphaFoldDB" id="A0A199W855"/>
<name>A0A199W855_ANACO</name>
<gene>
    <name evidence="2" type="ORF">ACMD2_04082</name>
</gene>
<feature type="compositionally biased region" description="Polar residues" evidence="1">
    <location>
        <begin position="18"/>
        <end position="29"/>
    </location>
</feature>
<comment type="caution">
    <text evidence="2">The sequence shown here is derived from an EMBL/GenBank/DDBJ whole genome shotgun (WGS) entry which is preliminary data.</text>
</comment>
<evidence type="ECO:0000313" key="3">
    <source>
        <dbReference type="Proteomes" id="UP000092600"/>
    </source>
</evidence>
<evidence type="ECO:0000313" key="2">
    <source>
        <dbReference type="EMBL" id="OAY85504.1"/>
    </source>
</evidence>